<dbReference type="PANTHER" id="PTHR42792">
    <property type="entry name" value="FLAGELLIN"/>
    <property type="match status" value="1"/>
</dbReference>
<gene>
    <name evidence="6" type="ORF">FHS03_003877</name>
</gene>
<dbReference type="Gene3D" id="1.20.1330.10">
    <property type="entry name" value="f41 fragment of flagellin, N-terminal domain"/>
    <property type="match status" value="1"/>
</dbReference>
<keyword evidence="6" id="KW-0282">Flagellum</keyword>
<evidence type="ECO:0000256" key="4">
    <source>
        <dbReference type="ARBA" id="ARBA00023143"/>
    </source>
</evidence>
<proteinExistence type="inferred from homology"/>
<name>A0A7W5BCR2_9BURK</name>
<evidence type="ECO:0000259" key="5">
    <source>
        <dbReference type="Pfam" id="PF00669"/>
    </source>
</evidence>
<evidence type="ECO:0000256" key="3">
    <source>
        <dbReference type="ARBA" id="ARBA00005709"/>
    </source>
</evidence>
<organism evidence="6 7">
    <name type="scientific">Pseudoduganella violacea</name>
    <dbReference type="NCBI Taxonomy" id="1715466"/>
    <lineage>
        <taxon>Bacteria</taxon>
        <taxon>Pseudomonadati</taxon>
        <taxon>Pseudomonadota</taxon>
        <taxon>Betaproteobacteria</taxon>
        <taxon>Burkholderiales</taxon>
        <taxon>Oxalobacteraceae</taxon>
        <taxon>Telluria group</taxon>
        <taxon>Pseudoduganella</taxon>
    </lineage>
</organism>
<dbReference type="EMBL" id="JACHXD010000011">
    <property type="protein sequence ID" value="MBB3120807.1"/>
    <property type="molecule type" value="Genomic_DNA"/>
</dbReference>
<reference evidence="6 7" key="1">
    <citation type="submission" date="2020-08" db="EMBL/GenBank/DDBJ databases">
        <title>Genomic Encyclopedia of Type Strains, Phase III (KMG-III): the genomes of soil and plant-associated and newly described type strains.</title>
        <authorList>
            <person name="Whitman W."/>
        </authorList>
    </citation>
    <scope>NUCLEOTIDE SEQUENCE [LARGE SCALE GENOMIC DNA]</scope>
    <source>
        <strain evidence="6 7">CECT 8897</strain>
    </source>
</reference>
<comment type="subcellular location">
    <subcellularLocation>
        <location evidence="1">Bacterial flagellum</location>
    </subcellularLocation>
    <subcellularLocation>
        <location evidence="2">Secreted</location>
    </subcellularLocation>
</comment>
<keyword evidence="4" id="KW-0975">Bacterial flagellum</keyword>
<sequence>MRIASNQFQASMNRSLGLNQEALSKLTAKMASGSKLLVPSDDPIANVRISRLLREESIVNQYRDNISAVKIRLAHNETFMQGMVNDLNEARDLMVLALDAHNTPSDLNAIATPMRALLDSIYYNGNTRDQEGKYIFSGTATATAPLADTGAVGSGTRFSFQGNTDKQEVVVGNGVVQAANVDVKGVDLVLNKMDAAAAALIAPGASATNVATRAALTANLNAIDDAIALVAGRIAEFGGAQNVITTLSNNHANVSLSNQSALNDLSQLDYGIAATDLNGYNIALQATYKAYTKISDLSLFKLL</sequence>
<evidence type="ECO:0000313" key="7">
    <source>
        <dbReference type="Proteomes" id="UP000541535"/>
    </source>
</evidence>
<dbReference type="Proteomes" id="UP000541535">
    <property type="component" value="Unassembled WGS sequence"/>
</dbReference>
<evidence type="ECO:0000256" key="1">
    <source>
        <dbReference type="ARBA" id="ARBA00004365"/>
    </source>
</evidence>
<keyword evidence="7" id="KW-1185">Reference proteome</keyword>
<dbReference type="GO" id="GO:0009424">
    <property type="term" value="C:bacterial-type flagellum hook"/>
    <property type="evidence" value="ECO:0007669"/>
    <property type="project" value="InterPro"/>
</dbReference>
<dbReference type="GO" id="GO:0005576">
    <property type="term" value="C:extracellular region"/>
    <property type="evidence" value="ECO:0007669"/>
    <property type="project" value="UniProtKB-SubCell"/>
</dbReference>
<dbReference type="Pfam" id="PF00669">
    <property type="entry name" value="Flagellin_N"/>
    <property type="match status" value="1"/>
</dbReference>
<dbReference type="RefSeq" id="WP_183442564.1">
    <property type="nucleotide sequence ID" value="NZ_JACHXD010000011.1"/>
</dbReference>
<dbReference type="PANTHER" id="PTHR42792:SF1">
    <property type="entry name" value="FLAGELLAR HOOK-ASSOCIATED PROTEIN 3"/>
    <property type="match status" value="1"/>
</dbReference>
<dbReference type="GO" id="GO:0005198">
    <property type="term" value="F:structural molecule activity"/>
    <property type="evidence" value="ECO:0007669"/>
    <property type="project" value="InterPro"/>
</dbReference>
<protein>
    <submittedName>
        <fullName evidence="6">Flagellar hook-associated protein 3 FlgL</fullName>
    </submittedName>
</protein>
<keyword evidence="6" id="KW-0969">Cilium</keyword>
<feature type="domain" description="Flagellin N-terminal" evidence="5">
    <location>
        <begin position="3"/>
        <end position="141"/>
    </location>
</feature>
<dbReference type="InterPro" id="IPR001492">
    <property type="entry name" value="Flagellin"/>
</dbReference>
<evidence type="ECO:0000313" key="6">
    <source>
        <dbReference type="EMBL" id="MBB3120807.1"/>
    </source>
</evidence>
<dbReference type="GO" id="GO:0071973">
    <property type="term" value="P:bacterial-type flagellum-dependent cell motility"/>
    <property type="evidence" value="ECO:0007669"/>
    <property type="project" value="InterPro"/>
</dbReference>
<dbReference type="NCBIfam" id="TIGR02550">
    <property type="entry name" value="flagell_flgL"/>
    <property type="match status" value="1"/>
</dbReference>
<comment type="similarity">
    <text evidence="3">Belongs to the bacterial flagellin family.</text>
</comment>
<dbReference type="InterPro" id="IPR013384">
    <property type="entry name" value="Flagell_FlgL"/>
</dbReference>
<accession>A0A7W5BCR2</accession>
<dbReference type="InterPro" id="IPR001029">
    <property type="entry name" value="Flagellin_N"/>
</dbReference>
<dbReference type="AlphaFoldDB" id="A0A7W5BCR2"/>
<keyword evidence="6" id="KW-0966">Cell projection</keyword>
<evidence type="ECO:0000256" key="2">
    <source>
        <dbReference type="ARBA" id="ARBA00004613"/>
    </source>
</evidence>
<dbReference type="SUPFAM" id="SSF64518">
    <property type="entry name" value="Phase 1 flagellin"/>
    <property type="match status" value="1"/>
</dbReference>
<comment type="caution">
    <text evidence="6">The sequence shown here is derived from an EMBL/GenBank/DDBJ whole genome shotgun (WGS) entry which is preliminary data.</text>
</comment>